<proteinExistence type="predicted"/>
<protein>
    <submittedName>
        <fullName evidence="1">Uncharacterized protein</fullName>
    </submittedName>
</protein>
<name>A0A8K0GWE8_9ROSA</name>
<evidence type="ECO:0000313" key="2">
    <source>
        <dbReference type="Proteomes" id="UP000796880"/>
    </source>
</evidence>
<evidence type="ECO:0000313" key="1">
    <source>
        <dbReference type="EMBL" id="KAF3441069.1"/>
    </source>
</evidence>
<gene>
    <name evidence="1" type="ORF">FNV43_RR19355</name>
</gene>
<dbReference type="AlphaFoldDB" id="A0A8K0GWE8"/>
<accession>A0A8K0GWE8</accession>
<dbReference type="EMBL" id="VOIH02000008">
    <property type="protein sequence ID" value="KAF3441069.1"/>
    <property type="molecule type" value="Genomic_DNA"/>
</dbReference>
<sequence length="131" mass="14786">MYDEMRSSSSKVEETLNFLIKLFSSTYNTSRAQFDEDDDHCFDEGGGGGVNGGDYQRIDHVDDTRVPLVSISSSLITESENNVKITDHKWASESLWRHDSAANHKWACGFREGLGSQTCRPQMGIWAPREH</sequence>
<keyword evidence="2" id="KW-1185">Reference proteome</keyword>
<comment type="caution">
    <text evidence="1">The sequence shown here is derived from an EMBL/GenBank/DDBJ whole genome shotgun (WGS) entry which is preliminary data.</text>
</comment>
<organism evidence="1 2">
    <name type="scientific">Rhamnella rubrinervis</name>
    <dbReference type="NCBI Taxonomy" id="2594499"/>
    <lineage>
        <taxon>Eukaryota</taxon>
        <taxon>Viridiplantae</taxon>
        <taxon>Streptophyta</taxon>
        <taxon>Embryophyta</taxon>
        <taxon>Tracheophyta</taxon>
        <taxon>Spermatophyta</taxon>
        <taxon>Magnoliopsida</taxon>
        <taxon>eudicotyledons</taxon>
        <taxon>Gunneridae</taxon>
        <taxon>Pentapetalae</taxon>
        <taxon>rosids</taxon>
        <taxon>fabids</taxon>
        <taxon>Rosales</taxon>
        <taxon>Rhamnaceae</taxon>
        <taxon>rhamnoid group</taxon>
        <taxon>Rhamneae</taxon>
        <taxon>Rhamnella</taxon>
    </lineage>
</organism>
<reference evidence="1" key="1">
    <citation type="submission" date="2020-03" db="EMBL/GenBank/DDBJ databases">
        <title>A high-quality chromosome-level genome assembly of a woody plant with both climbing and erect habits, Rhamnella rubrinervis.</title>
        <authorList>
            <person name="Lu Z."/>
            <person name="Yang Y."/>
            <person name="Zhu X."/>
            <person name="Sun Y."/>
        </authorList>
    </citation>
    <scope>NUCLEOTIDE SEQUENCE</scope>
    <source>
        <strain evidence="1">BYM</strain>
        <tissue evidence="1">Leaf</tissue>
    </source>
</reference>
<dbReference type="Proteomes" id="UP000796880">
    <property type="component" value="Unassembled WGS sequence"/>
</dbReference>